<dbReference type="OrthoDB" id="9769919at2"/>
<comment type="subcellular location">
    <subcellularLocation>
        <location evidence="1 7">Cell membrane</location>
        <topology evidence="1 7">Multi-pass membrane protein</topology>
    </subcellularLocation>
</comment>
<dbReference type="GO" id="GO:0005886">
    <property type="term" value="C:plasma membrane"/>
    <property type="evidence" value="ECO:0007669"/>
    <property type="project" value="UniProtKB-SubCell"/>
</dbReference>
<dbReference type="InterPro" id="IPR000515">
    <property type="entry name" value="MetI-like"/>
</dbReference>
<keyword evidence="3" id="KW-1003">Cell membrane</keyword>
<keyword evidence="10" id="KW-1185">Reference proteome</keyword>
<evidence type="ECO:0000256" key="1">
    <source>
        <dbReference type="ARBA" id="ARBA00004651"/>
    </source>
</evidence>
<dbReference type="EMBL" id="FQXV01000004">
    <property type="protein sequence ID" value="SHH94801.1"/>
    <property type="molecule type" value="Genomic_DNA"/>
</dbReference>
<dbReference type="AlphaFoldDB" id="A0A1M5X4S1"/>
<dbReference type="SUPFAM" id="SSF161098">
    <property type="entry name" value="MetI-like"/>
    <property type="match status" value="1"/>
</dbReference>
<protein>
    <submittedName>
        <fullName evidence="9">Peptide/nickel transport system permease protein</fullName>
    </submittedName>
</protein>
<evidence type="ECO:0000256" key="5">
    <source>
        <dbReference type="ARBA" id="ARBA00022989"/>
    </source>
</evidence>
<accession>A0A1M5X4S1</accession>
<dbReference type="Pfam" id="PF00528">
    <property type="entry name" value="BPD_transp_1"/>
    <property type="match status" value="1"/>
</dbReference>
<evidence type="ECO:0000313" key="10">
    <source>
        <dbReference type="Proteomes" id="UP000183995"/>
    </source>
</evidence>
<dbReference type="PROSITE" id="PS50928">
    <property type="entry name" value="ABC_TM1"/>
    <property type="match status" value="1"/>
</dbReference>
<sequence>MARYIAKRLLMLIPVLLGISLVVLILINITPGDPARMMLGTQATEEKVQEVREELGLNDPLPVRYGRFIWDVLHGDFGTSYMTGRPVFDEMMQRFPYTLLLVSISLGISIILGIPLGVFAATHQYTWKDNAAIFISLFCVSMPSFWFALLLIRWFGVNLRWLPISGIASWKGWVLPCVSMALGLIASIARQTRSNLLEVIRQDYITTARAKGLSEGKVIYRHALKNAMIPVIMVIGGIFGSLLGGAMISEVIFSIPGLGQYTMTGLFNRDYPVIQGSVLILSTLFAIVILIVDAIFALVDPRIRSQYSGKGKRKAGKRFEKETQAVETV</sequence>
<feature type="transmembrane region" description="Helical" evidence="7">
    <location>
        <begin position="95"/>
        <end position="119"/>
    </location>
</feature>
<evidence type="ECO:0000313" key="9">
    <source>
        <dbReference type="EMBL" id="SHH94801.1"/>
    </source>
</evidence>
<organism evidence="9 10">
    <name type="scientific">Sporobacter termitidis DSM 10068</name>
    <dbReference type="NCBI Taxonomy" id="1123282"/>
    <lineage>
        <taxon>Bacteria</taxon>
        <taxon>Bacillati</taxon>
        <taxon>Bacillota</taxon>
        <taxon>Clostridia</taxon>
        <taxon>Eubacteriales</taxon>
        <taxon>Oscillospiraceae</taxon>
        <taxon>Sporobacter</taxon>
    </lineage>
</organism>
<evidence type="ECO:0000256" key="3">
    <source>
        <dbReference type="ARBA" id="ARBA00022475"/>
    </source>
</evidence>
<evidence type="ECO:0000256" key="7">
    <source>
        <dbReference type="RuleBase" id="RU363032"/>
    </source>
</evidence>
<feature type="domain" description="ABC transmembrane type-1" evidence="8">
    <location>
        <begin position="95"/>
        <end position="296"/>
    </location>
</feature>
<dbReference type="STRING" id="1123282.SAMN02745823_01603"/>
<keyword evidence="2 7" id="KW-0813">Transport</keyword>
<keyword evidence="5 7" id="KW-1133">Transmembrane helix</keyword>
<dbReference type="PANTHER" id="PTHR43163">
    <property type="entry name" value="DIPEPTIDE TRANSPORT SYSTEM PERMEASE PROTEIN DPPB-RELATED"/>
    <property type="match status" value="1"/>
</dbReference>
<dbReference type="CDD" id="cd06261">
    <property type="entry name" value="TM_PBP2"/>
    <property type="match status" value="1"/>
</dbReference>
<gene>
    <name evidence="9" type="ORF">SAMN02745823_01603</name>
</gene>
<feature type="transmembrane region" description="Helical" evidence="7">
    <location>
        <begin position="9"/>
        <end position="29"/>
    </location>
</feature>
<dbReference type="InterPro" id="IPR035906">
    <property type="entry name" value="MetI-like_sf"/>
</dbReference>
<dbReference type="InterPro" id="IPR045621">
    <property type="entry name" value="BPD_transp_1_N"/>
</dbReference>
<dbReference type="Gene3D" id="1.10.3720.10">
    <property type="entry name" value="MetI-like"/>
    <property type="match status" value="1"/>
</dbReference>
<proteinExistence type="inferred from homology"/>
<evidence type="ECO:0000256" key="6">
    <source>
        <dbReference type="ARBA" id="ARBA00023136"/>
    </source>
</evidence>
<comment type="similarity">
    <text evidence="7">Belongs to the binding-protein-dependent transport system permease family.</text>
</comment>
<dbReference type="RefSeq" id="WP_073077516.1">
    <property type="nucleotide sequence ID" value="NZ_FQXV01000004.1"/>
</dbReference>
<evidence type="ECO:0000259" key="8">
    <source>
        <dbReference type="PROSITE" id="PS50928"/>
    </source>
</evidence>
<feature type="transmembrane region" description="Helical" evidence="7">
    <location>
        <begin position="131"/>
        <end position="152"/>
    </location>
</feature>
<dbReference type="Proteomes" id="UP000183995">
    <property type="component" value="Unassembled WGS sequence"/>
</dbReference>
<keyword evidence="6 7" id="KW-0472">Membrane</keyword>
<feature type="transmembrane region" description="Helical" evidence="7">
    <location>
        <begin position="273"/>
        <end position="299"/>
    </location>
</feature>
<evidence type="ECO:0000256" key="2">
    <source>
        <dbReference type="ARBA" id="ARBA00022448"/>
    </source>
</evidence>
<name>A0A1M5X4S1_9FIRM</name>
<evidence type="ECO:0000256" key="4">
    <source>
        <dbReference type="ARBA" id="ARBA00022692"/>
    </source>
</evidence>
<feature type="transmembrane region" description="Helical" evidence="7">
    <location>
        <begin position="227"/>
        <end position="253"/>
    </location>
</feature>
<dbReference type="PANTHER" id="PTHR43163:SF6">
    <property type="entry name" value="DIPEPTIDE TRANSPORT SYSTEM PERMEASE PROTEIN DPPB-RELATED"/>
    <property type="match status" value="1"/>
</dbReference>
<dbReference type="GO" id="GO:0071916">
    <property type="term" value="F:dipeptide transmembrane transporter activity"/>
    <property type="evidence" value="ECO:0007669"/>
    <property type="project" value="TreeGrafter"/>
</dbReference>
<keyword evidence="4 7" id="KW-0812">Transmembrane</keyword>
<feature type="transmembrane region" description="Helical" evidence="7">
    <location>
        <begin position="172"/>
        <end position="189"/>
    </location>
</feature>
<reference evidence="9 10" key="1">
    <citation type="submission" date="2016-11" db="EMBL/GenBank/DDBJ databases">
        <authorList>
            <person name="Jaros S."/>
            <person name="Januszkiewicz K."/>
            <person name="Wedrychowicz H."/>
        </authorList>
    </citation>
    <scope>NUCLEOTIDE SEQUENCE [LARGE SCALE GENOMIC DNA]</scope>
    <source>
        <strain evidence="9 10">DSM 10068</strain>
    </source>
</reference>
<dbReference type="Pfam" id="PF19300">
    <property type="entry name" value="BPD_transp_1_N"/>
    <property type="match status" value="1"/>
</dbReference>